<dbReference type="EMBL" id="PXWF02000202">
    <property type="protein sequence ID" value="PWF48340.1"/>
    <property type="molecule type" value="Genomic_DNA"/>
</dbReference>
<dbReference type="OrthoDB" id="8706990at2"/>
<feature type="chain" id="PRO_5015694250" evidence="1">
    <location>
        <begin position="26"/>
        <end position="260"/>
    </location>
</feature>
<dbReference type="AlphaFoldDB" id="A0A2U2HLF5"/>
<dbReference type="InterPro" id="IPR021255">
    <property type="entry name" value="DUF2807"/>
</dbReference>
<feature type="domain" description="Putative auto-transporter adhesin head GIN" evidence="2">
    <location>
        <begin position="42"/>
        <end position="244"/>
    </location>
</feature>
<evidence type="ECO:0000313" key="4">
    <source>
        <dbReference type="Proteomes" id="UP000241421"/>
    </source>
</evidence>
<dbReference type="RefSeq" id="WP_106757691.1">
    <property type="nucleotide sequence ID" value="NZ_PXWF02000202.1"/>
</dbReference>
<comment type="caution">
    <text evidence="3">The sequence shown here is derived from an EMBL/GenBank/DDBJ whole genome shotgun (WGS) entry which is preliminary data.</text>
</comment>
<reference evidence="3 4" key="1">
    <citation type="submission" date="2018-04" db="EMBL/GenBank/DDBJ databases">
        <title>Massilia violaceinigra sp. nov., a novel purple-pigmented bacterium isolated from Tianshan glacier, Xinjiang, China.</title>
        <authorList>
            <person name="Wang H."/>
        </authorList>
    </citation>
    <scope>NUCLEOTIDE SEQUENCE [LARGE SCALE GENOMIC DNA]</scope>
    <source>
        <strain evidence="3 4">B448-2</strain>
    </source>
</reference>
<protein>
    <submittedName>
        <fullName evidence="3">DUF2807 domain-containing protein</fullName>
    </submittedName>
</protein>
<feature type="signal peptide" evidence="1">
    <location>
        <begin position="1"/>
        <end position="25"/>
    </location>
</feature>
<name>A0A2U2HLF5_9BURK</name>
<accession>A0A2U2HLF5</accession>
<keyword evidence="4" id="KW-1185">Reference proteome</keyword>
<evidence type="ECO:0000256" key="1">
    <source>
        <dbReference type="SAM" id="SignalP"/>
    </source>
</evidence>
<keyword evidence="1" id="KW-0732">Signal</keyword>
<dbReference type="Gene3D" id="2.160.20.120">
    <property type="match status" value="1"/>
</dbReference>
<sequence length="260" mass="26894">MNHIIKLGLATAAMCTLFAGAPALAAPDEAVTETRVVDARVTRVKLDGVVNLRVRQGAVASLVLNGDKRWVGNTTTAQSGDTLVIEMTDTDHIRVGRNSHIGIRAELTLPALRAVSSESLGWTEVSGFSGERLSLELDGAGGMKVNCQYRIVDATLGGLGSLNIEGNNEGIDLDLQGAGFVILSGRSKWLKANVSGLGGLNAKKLEADTVDLDLGGVGGAAVTARESAKLSLGGMGSVTVYGKPAKRNVSVDGLGSVSWK</sequence>
<dbReference type="Proteomes" id="UP000241421">
    <property type="component" value="Unassembled WGS sequence"/>
</dbReference>
<organism evidence="3 4">
    <name type="scientific">Massilia glaciei</name>
    <dbReference type="NCBI Taxonomy" id="1524097"/>
    <lineage>
        <taxon>Bacteria</taxon>
        <taxon>Pseudomonadati</taxon>
        <taxon>Pseudomonadota</taxon>
        <taxon>Betaproteobacteria</taxon>
        <taxon>Burkholderiales</taxon>
        <taxon>Oxalobacteraceae</taxon>
        <taxon>Telluria group</taxon>
        <taxon>Massilia</taxon>
    </lineage>
</organism>
<evidence type="ECO:0000259" key="2">
    <source>
        <dbReference type="Pfam" id="PF10988"/>
    </source>
</evidence>
<gene>
    <name evidence="3" type="ORF">C7C56_012335</name>
</gene>
<evidence type="ECO:0000313" key="3">
    <source>
        <dbReference type="EMBL" id="PWF48340.1"/>
    </source>
</evidence>
<proteinExistence type="predicted"/>
<dbReference type="Pfam" id="PF10988">
    <property type="entry name" value="DUF2807"/>
    <property type="match status" value="1"/>
</dbReference>